<reference evidence="2" key="1">
    <citation type="submission" date="2023-07" db="EMBL/GenBank/DDBJ databases">
        <authorList>
            <person name="Kim M.K."/>
        </authorList>
    </citation>
    <scope>NUCLEOTIDE SEQUENCE</scope>
    <source>
        <strain evidence="2">M29</strain>
    </source>
</reference>
<accession>A0ABT9AH40</accession>
<dbReference type="Gene3D" id="3.90.320.10">
    <property type="match status" value="1"/>
</dbReference>
<feature type="domain" description="PD-(D/E)XK endonuclease-like" evidence="1">
    <location>
        <begin position="10"/>
        <end position="268"/>
    </location>
</feature>
<sequence>MSLTFSTPTRLSPSQYGRALACPYQFLLAKTPEAQVLVGTMSSGGAAAVGTIVHGMLERAVTTDLSIPTAFETAWQQLLTHQEARLLKDGSTHLVPLAFRARGYAVTKLLLRWYLANKPMPIPAPSGTGLPFGPEQRLTDLSGCISGIADFIRLGTDGPEIVDYKTGPIFQLNANAEAEIKPAYAQQLQLYAALFYEQAGCWPTRLLLVDLAGNEHEVGFTESACLQLLDEARHLLAQMQSAVAAGNPESMAAPGIEQCRFCQVRPLCGPFEAWSTQI</sequence>
<dbReference type="RefSeq" id="WP_305013354.1">
    <property type="nucleotide sequence ID" value="NZ_JAUQSX010000012.1"/>
</dbReference>
<dbReference type="InterPro" id="IPR038726">
    <property type="entry name" value="PDDEXK_AddAB-type"/>
</dbReference>
<dbReference type="EMBL" id="JAUQSX010000012">
    <property type="protein sequence ID" value="MDO7848687.1"/>
    <property type="molecule type" value="Genomic_DNA"/>
</dbReference>
<name>A0ABT9AH40_9BACT</name>
<protein>
    <submittedName>
        <fullName evidence="2">PD-(D/E)XK nuclease family protein</fullName>
    </submittedName>
</protein>
<comment type="caution">
    <text evidence="2">The sequence shown here is derived from an EMBL/GenBank/DDBJ whole genome shotgun (WGS) entry which is preliminary data.</text>
</comment>
<dbReference type="Pfam" id="PF12705">
    <property type="entry name" value="PDDEXK_1"/>
    <property type="match status" value="1"/>
</dbReference>
<evidence type="ECO:0000313" key="3">
    <source>
        <dbReference type="Proteomes" id="UP001167796"/>
    </source>
</evidence>
<evidence type="ECO:0000259" key="1">
    <source>
        <dbReference type="Pfam" id="PF12705"/>
    </source>
</evidence>
<dbReference type="InterPro" id="IPR011335">
    <property type="entry name" value="Restrct_endonuc-II-like"/>
</dbReference>
<gene>
    <name evidence="2" type="ORF">Q5H92_20140</name>
</gene>
<proteinExistence type="predicted"/>
<evidence type="ECO:0000313" key="2">
    <source>
        <dbReference type="EMBL" id="MDO7848687.1"/>
    </source>
</evidence>
<dbReference type="Proteomes" id="UP001167796">
    <property type="component" value="Unassembled WGS sequence"/>
</dbReference>
<dbReference type="InterPro" id="IPR011604">
    <property type="entry name" value="PDDEXK-like_dom_sf"/>
</dbReference>
<dbReference type="SUPFAM" id="SSF52980">
    <property type="entry name" value="Restriction endonuclease-like"/>
    <property type="match status" value="1"/>
</dbReference>
<organism evidence="2 3">
    <name type="scientific">Hymenobacter mellowenesis</name>
    <dbReference type="NCBI Taxonomy" id="3063995"/>
    <lineage>
        <taxon>Bacteria</taxon>
        <taxon>Pseudomonadati</taxon>
        <taxon>Bacteroidota</taxon>
        <taxon>Cytophagia</taxon>
        <taxon>Cytophagales</taxon>
        <taxon>Hymenobacteraceae</taxon>
        <taxon>Hymenobacter</taxon>
    </lineage>
</organism>
<keyword evidence="3" id="KW-1185">Reference proteome</keyword>